<comment type="cofactor">
    <cofactor evidence="1">
        <name>Zn(2+)</name>
        <dbReference type="ChEBI" id="CHEBI:29105"/>
    </cofactor>
</comment>
<evidence type="ECO:0000256" key="5">
    <source>
        <dbReference type="ARBA" id="ARBA00022692"/>
    </source>
</evidence>
<evidence type="ECO:0000256" key="11">
    <source>
        <dbReference type="ARBA" id="ARBA00023136"/>
    </source>
</evidence>
<evidence type="ECO:0000256" key="9">
    <source>
        <dbReference type="ARBA" id="ARBA00022989"/>
    </source>
</evidence>
<evidence type="ECO:0000256" key="12">
    <source>
        <dbReference type="SAM" id="MobiDB-lite"/>
    </source>
</evidence>
<dbReference type="InterPro" id="IPR008915">
    <property type="entry name" value="Peptidase_M50"/>
</dbReference>
<evidence type="ECO:0000256" key="2">
    <source>
        <dbReference type="ARBA" id="ARBA00004141"/>
    </source>
</evidence>
<dbReference type="EMBL" id="CP063169">
    <property type="protein sequence ID" value="QOR72308.1"/>
    <property type="molecule type" value="Genomic_DNA"/>
</dbReference>
<evidence type="ECO:0000313" key="15">
    <source>
        <dbReference type="EMBL" id="QOR72308.1"/>
    </source>
</evidence>
<evidence type="ECO:0000256" key="13">
    <source>
        <dbReference type="SAM" id="Phobius"/>
    </source>
</evidence>
<dbReference type="GO" id="GO:0006508">
    <property type="term" value="P:proteolysis"/>
    <property type="evidence" value="ECO:0007669"/>
    <property type="project" value="UniProtKB-KW"/>
</dbReference>
<keyword evidence="8" id="KW-0862">Zinc</keyword>
<keyword evidence="7" id="KW-0378">Hydrolase</keyword>
<evidence type="ECO:0000259" key="14">
    <source>
        <dbReference type="Pfam" id="PF02163"/>
    </source>
</evidence>
<keyword evidence="4 15" id="KW-0645">Protease</keyword>
<accession>A0A7M1SXL4</accession>
<dbReference type="GO" id="GO:0046872">
    <property type="term" value="F:metal ion binding"/>
    <property type="evidence" value="ECO:0007669"/>
    <property type="project" value="UniProtKB-KW"/>
</dbReference>
<comment type="subcellular location">
    <subcellularLocation>
        <location evidence="2">Membrane</location>
        <topology evidence="2">Multi-pass membrane protein</topology>
    </subcellularLocation>
</comment>
<protein>
    <submittedName>
        <fullName evidence="15">Site-2 protease family protein</fullName>
    </submittedName>
</protein>
<keyword evidence="16" id="KW-1185">Reference proteome</keyword>
<feature type="domain" description="Peptidase M50" evidence="14">
    <location>
        <begin position="157"/>
        <end position="207"/>
    </location>
</feature>
<feature type="transmembrane region" description="Helical" evidence="13">
    <location>
        <begin position="123"/>
        <end position="144"/>
    </location>
</feature>
<evidence type="ECO:0000313" key="16">
    <source>
        <dbReference type="Proteomes" id="UP000593758"/>
    </source>
</evidence>
<feature type="transmembrane region" description="Helical" evidence="13">
    <location>
        <begin position="195"/>
        <end position="218"/>
    </location>
</feature>
<keyword evidence="5 13" id="KW-0812">Transmembrane</keyword>
<reference evidence="15 16" key="1">
    <citation type="submission" date="2020-10" db="EMBL/GenBank/DDBJ databases">
        <title>Haloactinobacterium sp. RN3S43, a bacterium isolated from saline soil.</title>
        <authorList>
            <person name="Sun J.-Q."/>
        </authorList>
    </citation>
    <scope>NUCLEOTIDE SEQUENCE [LARGE SCALE GENOMIC DNA]</scope>
    <source>
        <strain evidence="15 16">RN3S43</strain>
    </source>
</reference>
<evidence type="ECO:0000256" key="8">
    <source>
        <dbReference type="ARBA" id="ARBA00022833"/>
    </source>
</evidence>
<keyword evidence="10" id="KW-0482">Metalloprotease</keyword>
<keyword evidence="6" id="KW-0479">Metal-binding</keyword>
<dbReference type="Pfam" id="PF02163">
    <property type="entry name" value="Peptidase_M50"/>
    <property type="match status" value="2"/>
</dbReference>
<comment type="similarity">
    <text evidence="3">Belongs to the peptidase M50B family.</text>
</comment>
<proteinExistence type="inferred from homology"/>
<evidence type="ECO:0000256" key="3">
    <source>
        <dbReference type="ARBA" id="ARBA00007931"/>
    </source>
</evidence>
<feature type="region of interest" description="Disordered" evidence="12">
    <location>
        <begin position="1"/>
        <end position="22"/>
    </location>
</feature>
<dbReference type="PANTHER" id="PTHR39188">
    <property type="entry name" value="MEMBRANE-ASSOCIATED ZINC METALLOPROTEASE M50B"/>
    <property type="match status" value="1"/>
</dbReference>
<dbReference type="Proteomes" id="UP000593758">
    <property type="component" value="Chromosome"/>
</dbReference>
<gene>
    <name evidence="15" type="ORF">IM660_08810</name>
</gene>
<dbReference type="RefSeq" id="WP_193498948.1">
    <property type="nucleotide sequence ID" value="NZ_CP063169.1"/>
</dbReference>
<evidence type="ECO:0000256" key="4">
    <source>
        <dbReference type="ARBA" id="ARBA00022670"/>
    </source>
</evidence>
<feature type="domain" description="Peptidase M50" evidence="14">
    <location>
        <begin position="75"/>
        <end position="144"/>
    </location>
</feature>
<dbReference type="GO" id="GO:0008237">
    <property type="term" value="F:metallopeptidase activity"/>
    <property type="evidence" value="ECO:0007669"/>
    <property type="project" value="UniProtKB-KW"/>
</dbReference>
<organism evidence="15 16">
    <name type="scientific">Ruania alkalisoli</name>
    <dbReference type="NCBI Taxonomy" id="2779775"/>
    <lineage>
        <taxon>Bacteria</taxon>
        <taxon>Bacillati</taxon>
        <taxon>Actinomycetota</taxon>
        <taxon>Actinomycetes</taxon>
        <taxon>Micrococcales</taxon>
        <taxon>Ruaniaceae</taxon>
        <taxon>Ruania</taxon>
    </lineage>
</organism>
<feature type="transmembrane region" description="Helical" evidence="13">
    <location>
        <begin position="230"/>
        <end position="249"/>
    </location>
</feature>
<keyword evidence="9 13" id="KW-1133">Transmembrane helix</keyword>
<evidence type="ECO:0000256" key="10">
    <source>
        <dbReference type="ARBA" id="ARBA00023049"/>
    </source>
</evidence>
<dbReference type="KEGG" id="halt:IM660_08810"/>
<sequence length="400" mass="40599">MTGYQMTDRPVPRPRPAGQTTRGWRIGSVGGAPVVVTAGWLLIAGVLVALVGPQLQSLTGAGPIAYLWALAVPALLFVSVLAHELAHGWAARARKVPVREYVVTLWGGHTSFSGGLRSPGDSALISVAGPAANLALAALAWFLGDGLPGLPGLALDAFTYTNAFVGIFNLLPALPLDGGKLLEAAVWSISKDRSLGTIVAARAGQVLAVVVLGGSLLVPLLRGERPSVVTAVWAALVAGVLWTGAQASLRQAKAQRSAQAIDLAAIASGAHVLHARGTVADADQVLARTPSVGIVLVDDRGKPVALVDRQALTAVPATGRQEVPLSAVAHAVPPAALVTRTRGPEAVAQVARAAQAGAAVVILVGPTDPSGDPNRGLIPAQVLGLVPVSQVVGLLGGRRA</sequence>
<feature type="transmembrane region" description="Helical" evidence="13">
    <location>
        <begin position="29"/>
        <end position="52"/>
    </location>
</feature>
<evidence type="ECO:0000256" key="6">
    <source>
        <dbReference type="ARBA" id="ARBA00022723"/>
    </source>
</evidence>
<dbReference type="AlphaFoldDB" id="A0A7M1SXL4"/>
<dbReference type="PANTHER" id="PTHR39188:SF3">
    <property type="entry name" value="STAGE IV SPORULATION PROTEIN FB"/>
    <property type="match status" value="1"/>
</dbReference>
<evidence type="ECO:0000256" key="1">
    <source>
        <dbReference type="ARBA" id="ARBA00001947"/>
    </source>
</evidence>
<feature type="transmembrane region" description="Helical" evidence="13">
    <location>
        <begin position="64"/>
        <end position="86"/>
    </location>
</feature>
<dbReference type="GO" id="GO:0016020">
    <property type="term" value="C:membrane"/>
    <property type="evidence" value="ECO:0007669"/>
    <property type="project" value="UniProtKB-SubCell"/>
</dbReference>
<name>A0A7M1SXL4_9MICO</name>
<evidence type="ECO:0000256" key="7">
    <source>
        <dbReference type="ARBA" id="ARBA00022801"/>
    </source>
</evidence>
<keyword evidence="11 13" id="KW-0472">Membrane</keyword>